<dbReference type="PANTHER" id="PTHR43133">
    <property type="entry name" value="RNA POLYMERASE ECF-TYPE SIGMA FACTO"/>
    <property type="match status" value="1"/>
</dbReference>
<dbReference type="InterPro" id="IPR014284">
    <property type="entry name" value="RNA_pol_sigma-70_dom"/>
</dbReference>
<dbReference type="InterPro" id="IPR039425">
    <property type="entry name" value="RNA_pol_sigma-70-like"/>
</dbReference>
<feature type="domain" description="RNA polymerase sigma-70 region 4" evidence="5">
    <location>
        <begin position="105"/>
        <end position="153"/>
    </location>
</feature>
<keyword evidence="2" id="KW-0731">Sigma factor</keyword>
<proteinExistence type="predicted"/>
<comment type="caution">
    <text evidence="6">The sequence shown here is derived from an EMBL/GenBank/DDBJ whole genome shotgun (WGS) entry which is preliminary data.</text>
</comment>
<keyword evidence="7" id="KW-1185">Reference proteome</keyword>
<dbReference type="CDD" id="cd06171">
    <property type="entry name" value="Sigma70_r4"/>
    <property type="match status" value="1"/>
</dbReference>
<organism evidence="6 7">
    <name type="scientific">Dysosmobacter acutus</name>
    <dbReference type="NCBI Taxonomy" id="2841504"/>
    <lineage>
        <taxon>Bacteria</taxon>
        <taxon>Bacillati</taxon>
        <taxon>Bacillota</taxon>
        <taxon>Clostridia</taxon>
        <taxon>Eubacteriales</taxon>
        <taxon>Oscillospiraceae</taxon>
        <taxon>Dysosmobacter</taxon>
    </lineage>
</organism>
<evidence type="ECO:0000313" key="7">
    <source>
        <dbReference type="Proteomes" id="UP000787672"/>
    </source>
</evidence>
<protein>
    <submittedName>
        <fullName evidence="6">Sigma-70 family RNA polymerase sigma factor</fullName>
    </submittedName>
</protein>
<dbReference type="Pfam" id="PF04545">
    <property type="entry name" value="Sigma70_r4"/>
    <property type="match status" value="1"/>
</dbReference>
<reference evidence="6 7" key="1">
    <citation type="submission" date="2021-06" db="EMBL/GenBank/DDBJ databases">
        <authorList>
            <person name="Sun Q."/>
            <person name="Li D."/>
        </authorList>
    </citation>
    <scope>NUCLEOTIDE SEQUENCE [LARGE SCALE GENOMIC DNA]</scope>
    <source>
        <strain evidence="6 7">MSJ-2</strain>
    </source>
</reference>
<dbReference type="RefSeq" id="WP_216559233.1">
    <property type="nucleotide sequence ID" value="NZ_JAHLQN010000001.1"/>
</dbReference>
<name>A0ABS6F7Z6_9FIRM</name>
<dbReference type="InterPro" id="IPR007630">
    <property type="entry name" value="RNA_pol_sigma70_r4"/>
</dbReference>
<evidence type="ECO:0000259" key="4">
    <source>
        <dbReference type="Pfam" id="PF04542"/>
    </source>
</evidence>
<evidence type="ECO:0000259" key="5">
    <source>
        <dbReference type="Pfam" id="PF04545"/>
    </source>
</evidence>
<evidence type="ECO:0000256" key="1">
    <source>
        <dbReference type="ARBA" id="ARBA00023015"/>
    </source>
</evidence>
<dbReference type="InterPro" id="IPR007627">
    <property type="entry name" value="RNA_pol_sigma70_r2"/>
</dbReference>
<evidence type="ECO:0000256" key="3">
    <source>
        <dbReference type="ARBA" id="ARBA00023163"/>
    </source>
</evidence>
<dbReference type="PANTHER" id="PTHR43133:SF60">
    <property type="entry name" value="RNA POLYMERASE SIGMA FACTOR SIGV"/>
    <property type="match status" value="1"/>
</dbReference>
<dbReference type="Pfam" id="PF04542">
    <property type="entry name" value="Sigma70_r2"/>
    <property type="match status" value="1"/>
</dbReference>
<dbReference type="Proteomes" id="UP000787672">
    <property type="component" value="Unassembled WGS sequence"/>
</dbReference>
<evidence type="ECO:0000313" key="6">
    <source>
        <dbReference type="EMBL" id="MBU5626165.1"/>
    </source>
</evidence>
<accession>A0ABS6F7Z6</accession>
<dbReference type="NCBIfam" id="TIGR02937">
    <property type="entry name" value="sigma70-ECF"/>
    <property type="match status" value="1"/>
</dbReference>
<keyword evidence="3" id="KW-0804">Transcription</keyword>
<evidence type="ECO:0000256" key="2">
    <source>
        <dbReference type="ARBA" id="ARBA00023082"/>
    </source>
</evidence>
<dbReference type="EMBL" id="JAHLQN010000001">
    <property type="protein sequence ID" value="MBU5626165.1"/>
    <property type="molecule type" value="Genomic_DNA"/>
</dbReference>
<feature type="domain" description="RNA polymerase sigma-70 region 2" evidence="4">
    <location>
        <begin position="21"/>
        <end position="80"/>
    </location>
</feature>
<sequence length="172" mass="19817">MGLGTVQKQVETQILASYESMYRLAYTYVKNRDDAMDVVQESVYKAISRAGELKSEQAVKTWLYRIVVNASLDLLRKRSRETPSDQLPDSGREDVYQDVDTLRSLDILNPRERAVVVLRFFEDRKLQEIADICGENLSTVKTILYRSLRKLRAHLAEGEHHERASEQLQTGI</sequence>
<keyword evidence="1" id="KW-0805">Transcription regulation</keyword>
<gene>
    <name evidence="6" type="ORF">KQI82_04410</name>
</gene>